<evidence type="ECO:0000313" key="7">
    <source>
        <dbReference type="EMBL" id="GGU59945.1"/>
    </source>
</evidence>
<keyword evidence="3 6" id="KW-1133">Transmembrane helix</keyword>
<accession>A0A8H9LHC2</accession>
<dbReference type="GO" id="GO:0046677">
    <property type="term" value="P:response to antibiotic"/>
    <property type="evidence" value="ECO:0007669"/>
    <property type="project" value="UniProtKB-KW"/>
</dbReference>
<dbReference type="InterPro" id="IPR013525">
    <property type="entry name" value="ABC2_TM"/>
</dbReference>
<keyword evidence="5" id="KW-0046">Antibiotic resistance</keyword>
<evidence type="ECO:0000256" key="2">
    <source>
        <dbReference type="ARBA" id="ARBA00022692"/>
    </source>
</evidence>
<evidence type="ECO:0000313" key="8">
    <source>
        <dbReference type="Proteomes" id="UP000610124"/>
    </source>
</evidence>
<dbReference type="PIRSF" id="PIRSF006648">
    <property type="entry name" value="DrrB"/>
    <property type="match status" value="1"/>
</dbReference>
<dbReference type="Pfam" id="PF12698">
    <property type="entry name" value="ABC2_membrane_3"/>
    <property type="match status" value="1"/>
</dbReference>
<gene>
    <name evidence="7" type="ORF">GCM10010502_07980</name>
</gene>
<dbReference type="GO" id="GO:0140359">
    <property type="term" value="F:ABC-type transporter activity"/>
    <property type="evidence" value="ECO:0007669"/>
    <property type="project" value="InterPro"/>
</dbReference>
<evidence type="ECO:0000256" key="5">
    <source>
        <dbReference type="ARBA" id="ARBA00023251"/>
    </source>
</evidence>
<proteinExistence type="predicted"/>
<name>A0A8H9LHC2_KITAU</name>
<feature type="transmembrane region" description="Helical" evidence="6">
    <location>
        <begin position="224"/>
        <end position="243"/>
    </location>
</feature>
<dbReference type="PROSITE" id="PS51012">
    <property type="entry name" value="ABC_TM2"/>
    <property type="match status" value="1"/>
</dbReference>
<dbReference type="GeneID" id="97483975"/>
<feature type="transmembrane region" description="Helical" evidence="6">
    <location>
        <begin position="102"/>
        <end position="126"/>
    </location>
</feature>
<dbReference type="EMBL" id="BMUB01000002">
    <property type="protein sequence ID" value="GGU59945.1"/>
    <property type="molecule type" value="Genomic_DNA"/>
</dbReference>
<reference evidence="7" key="2">
    <citation type="submission" date="2020-09" db="EMBL/GenBank/DDBJ databases">
        <authorList>
            <person name="Sun Q."/>
            <person name="Ohkuma M."/>
        </authorList>
    </citation>
    <scope>NUCLEOTIDE SEQUENCE</scope>
    <source>
        <strain evidence="7">JCM 4434</strain>
    </source>
</reference>
<dbReference type="GO" id="GO:0043190">
    <property type="term" value="C:ATP-binding cassette (ABC) transporter complex"/>
    <property type="evidence" value="ECO:0007669"/>
    <property type="project" value="InterPro"/>
</dbReference>
<organism evidence="7 8">
    <name type="scientific">Kitasatospora aureofaciens</name>
    <name type="common">Streptomyces aureofaciens</name>
    <dbReference type="NCBI Taxonomy" id="1894"/>
    <lineage>
        <taxon>Bacteria</taxon>
        <taxon>Bacillati</taxon>
        <taxon>Actinomycetota</taxon>
        <taxon>Actinomycetes</taxon>
        <taxon>Kitasatosporales</taxon>
        <taxon>Streptomycetaceae</taxon>
        <taxon>Kitasatospora</taxon>
    </lineage>
</organism>
<dbReference type="RefSeq" id="WP_197697997.1">
    <property type="nucleotide sequence ID" value="NZ_BMUB01000002.1"/>
</dbReference>
<protein>
    <submittedName>
        <fullName evidence="7">Uncharacterized protein</fullName>
    </submittedName>
</protein>
<evidence type="ECO:0000256" key="6">
    <source>
        <dbReference type="SAM" id="Phobius"/>
    </source>
</evidence>
<reference evidence="7" key="1">
    <citation type="journal article" date="2014" name="Int. J. Syst. Evol. Microbiol.">
        <title>Complete genome sequence of Corynebacterium casei LMG S-19264T (=DSM 44701T), isolated from a smear-ripened cheese.</title>
        <authorList>
            <consortium name="US DOE Joint Genome Institute (JGI-PGF)"/>
            <person name="Walter F."/>
            <person name="Albersmeier A."/>
            <person name="Kalinowski J."/>
            <person name="Ruckert C."/>
        </authorList>
    </citation>
    <scope>NUCLEOTIDE SEQUENCE</scope>
    <source>
        <strain evidence="7">JCM 4434</strain>
    </source>
</reference>
<feature type="transmembrane region" description="Helical" evidence="6">
    <location>
        <begin position="58"/>
        <end position="81"/>
    </location>
</feature>
<dbReference type="AlphaFoldDB" id="A0A8H9LHC2"/>
<keyword evidence="4 6" id="KW-0472">Membrane</keyword>
<sequence length="254" mass="26989">MTTSSATRELALLHARELLRDRRYFYFALFFPFGMTGIFLTIGAIAPKSSGTPDFMQLVIPMALFLAVTSTALTVTTGPLANLRSKGTLRLLGTTPVGRARLVFTHMSARIVMVVCQALALLVLAYAMGKVEASRLPALFGITLLGLAMFGGIGYLIGGRLSSPDAATNVGTLVQLLSLFLSGLAFPLHLMPAALAKTLSVLPTTCFADLMTTQMSAGEPYHPAWLSASVVAVTAVAVTFLAVRTFRWDQGEAG</sequence>
<feature type="transmembrane region" description="Helical" evidence="6">
    <location>
        <begin position="24"/>
        <end position="46"/>
    </location>
</feature>
<feature type="transmembrane region" description="Helical" evidence="6">
    <location>
        <begin position="138"/>
        <end position="158"/>
    </location>
</feature>
<dbReference type="PANTHER" id="PTHR43229:SF3">
    <property type="entry name" value="ABC-TYPE MULTIDRUG TRANSPORT SYSTEM, PERMEASE COMPONENT"/>
    <property type="match status" value="1"/>
</dbReference>
<dbReference type="InterPro" id="IPR000412">
    <property type="entry name" value="ABC_2_transport"/>
</dbReference>
<comment type="caution">
    <text evidence="7">The sequence shown here is derived from an EMBL/GenBank/DDBJ whole genome shotgun (WGS) entry which is preliminary data.</text>
</comment>
<keyword evidence="2 6" id="KW-0812">Transmembrane</keyword>
<evidence type="ECO:0000256" key="3">
    <source>
        <dbReference type="ARBA" id="ARBA00022989"/>
    </source>
</evidence>
<dbReference type="Proteomes" id="UP000610124">
    <property type="component" value="Unassembled WGS sequence"/>
</dbReference>
<evidence type="ECO:0000256" key="1">
    <source>
        <dbReference type="ARBA" id="ARBA00004141"/>
    </source>
</evidence>
<dbReference type="PANTHER" id="PTHR43229">
    <property type="entry name" value="NODULATION PROTEIN J"/>
    <property type="match status" value="1"/>
</dbReference>
<feature type="transmembrane region" description="Helical" evidence="6">
    <location>
        <begin position="170"/>
        <end position="190"/>
    </location>
</feature>
<dbReference type="InterPro" id="IPR051784">
    <property type="entry name" value="Nod_factor_ABC_transporter"/>
</dbReference>
<dbReference type="InterPro" id="IPR047817">
    <property type="entry name" value="ABC2_TM_bact-type"/>
</dbReference>
<evidence type="ECO:0000256" key="4">
    <source>
        <dbReference type="ARBA" id="ARBA00023136"/>
    </source>
</evidence>
<comment type="subcellular location">
    <subcellularLocation>
        <location evidence="1">Membrane</location>
        <topology evidence="1">Multi-pass membrane protein</topology>
    </subcellularLocation>
</comment>